<dbReference type="SUPFAM" id="SSF51556">
    <property type="entry name" value="Metallo-dependent hydrolases"/>
    <property type="match status" value="1"/>
</dbReference>
<gene>
    <name evidence="2" type="ORF">ABGB03_10325</name>
</gene>
<feature type="transmembrane region" description="Helical" evidence="1">
    <location>
        <begin position="106"/>
        <end position="127"/>
    </location>
</feature>
<evidence type="ECO:0000256" key="1">
    <source>
        <dbReference type="SAM" id="Phobius"/>
    </source>
</evidence>
<evidence type="ECO:0008006" key="3">
    <source>
        <dbReference type="Google" id="ProtNLM"/>
    </source>
</evidence>
<organism evidence="2">
    <name type="scientific">Pontimicrobium sp. SW4</name>
    <dbReference type="NCBI Taxonomy" id="3153519"/>
    <lineage>
        <taxon>Bacteria</taxon>
        <taxon>Pseudomonadati</taxon>
        <taxon>Bacteroidota</taxon>
        <taxon>Flavobacteriia</taxon>
        <taxon>Flavobacteriales</taxon>
        <taxon>Flavobacteriaceae</taxon>
        <taxon>Pontimicrobium</taxon>
    </lineage>
</organism>
<feature type="transmembrane region" description="Helical" evidence="1">
    <location>
        <begin position="26"/>
        <end position="46"/>
    </location>
</feature>
<keyword evidence="1" id="KW-0812">Transmembrane</keyword>
<dbReference type="AlphaFoldDB" id="A0AAU7BPK2"/>
<accession>A0AAU7BPK2</accession>
<feature type="transmembrane region" description="Helical" evidence="1">
    <location>
        <begin position="147"/>
        <end position="169"/>
    </location>
</feature>
<dbReference type="RefSeq" id="WP_347922435.1">
    <property type="nucleotide sequence ID" value="NZ_CP157199.1"/>
</dbReference>
<reference evidence="2" key="1">
    <citation type="submission" date="2024-05" db="EMBL/GenBank/DDBJ databases">
        <title>Pontimicrobium maritimus sp. nov., isolated form sea water.</title>
        <authorList>
            <person name="Muhammad N."/>
            <person name="Vuong T.Q."/>
            <person name="Han H.L."/>
            <person name="Kim S.-G."/>
        </authorList>
    </citation>
    <scope>NUCLEOTIDE SEQUENCE</scope>
    <source>
        <strain evidence="2">SW4</strain>
    </source>
</reference>
<dbReference type="InterPro" id="IPR032466">
    <property type="entry name" value="Metal_Hydrolase"/>
</dbReference>
<keyword evidence="1" id="KW-1133">Transmembrane helix</keyword>
<keyword evidence="1" id="KW-0472">Membrane</keyword>
<proteinExistence type="predicted"/>
<name>A0AAU7BPK2_9FLAO</name>
<sequence length="659" mass="78939">MSNINKDKKLINAHTHVFTGNFVPPYLAKTIVPWPFFYLLHTGWIINQFKKYYKEKYKNQFGNSTDEDEKDILWKAIYKEKHKNRKNVNRRFFISSRPYLNIPYKIIVFWLTVIAVLFLIEFLTHFFPLAEKTSEKIASFKDTLHSYYLYFDFSKIIKAIWVAAVLWFFKPSRKTVFLVLKSLFPIVKKLSSKKLKHLLDRYFLLGRFTFYGTQRKIAQRVLHQLPPDSGIVILPMDMEYMGAGKSKMTKEILKTKEANILNKEIEEGNPYDNKWTEYDYQDIYKYQMREIWQFAKKPKDKKLKKSYYPFVFIDPRRVEEEGKGFFDYEIVGNRMKLKDCFIKTYMENRNFSGFKIYPALGYYPFDPYLLPIWRYASENNIPIMTHCVMGTIYYRGSKKKSWNYHPVFQQEYSKDVYEPMLLPQVKNVDFQFNFTHPLNYLCLVEEQFLATIIRDSNPKHDLKKLFGYSETDGTLAYNLSNLKICLAHFGGEEEWAKYMESDRHTYSQRLIREPKEAINFMKNSSKEFSWYKLNTLWDETDWYSLICSLLINYENMYADISYIISKPSIYPLLKTSLEKGENYHKEHLKYLAEPLDNKKAKHLTGKNKLRSRILFGTDFYVVRNHNSDKDLYTQITSYLSQEDFNLIARENTHNYLSRN</sequence>
<protein>
    <recommendedName>
        <fullName evidence="3">Amidohydrolase-related domain-containing protein</fullName>
    </recommendedName>
</protein>
<dbReference type="EMBL" id="CP157199">
    <property type="protein sequence ID" value="XBG60250.1"/>
    <property type="molecule type" value="Genomic_DNA"/>
</dbReference>
<evidence type="ECO:0000313" key="2">
    <source>
        <dbReference type="EMBL" id="XBG60250.1"/>
    </source>
</evidence>
<dbReference type="Gene3D" id="3.20.20.140">
    <property type="entry name" value="Metal-dependent hydrolases"/>
    <property type="match status" value="1"/>
</dbReference>